<accession>A0ABM1M1L7</accession>
<name>A0ABM1M1L7_NICVS</name>
<comment type="similarity">
    <text evidence="1">Belongs to the DENND6 family.</text>
</comment>
<keyword evidence="3" id="KW-1185">Reference proteome</keyword>
<protein>
    <submittedName>
        <fullName evidence="4">Protein DENND6B isoform X1</fullName>
    </submittedName>
</protein>
<reference evidence="4" key="1">
    <citation type="submission" date="2025-08" db="UniProtKB">
        <authorList>
            <consortium name="RefSeq"/>
        </authorList>
    </citation>
    <scope>IDENTIFICATION</scope>
    <source>
        <tissue evidence="4">Whole Larva</tissue>
    </source>
</reference>
<dbReference type="RefSeq" id="XP_017768467.1">
    <property type="nucleotide sequence ID" value="XM_017912978.1"/>
</dbReference>
<dbReference type="GeneID" id="108556745"/>
<feature type="domain" description="UDENN" evidence="2">
    <location>
        <begin position="31"/>
        <end position="484"/>
    </location>
</feature>
<evidence type="ECO:0000313" key="4">
    <source>
        <dbReference type="RefSeq" id="XP_017768467.1"/>
    </source>
</evidence>
<dbReference type="Pfam" id="PF09794">
    <property type="entry name" value="Avl9"/>
    <property type="match status" value="1"/>
</dbReference>
<organism evidence="3 4">
    <name type="scientific">Nicrophorus vespilloides</name>
    <name type="common">Boreal carrion beetle</name>
    <dbReference type="NCBI Taxonomy" id="110193"/>
    <lineage>
        <taxon>Eukaryota</taxon>
        <taxon>Metazoa</taxon>
        <taxon>Ecdysozoa</taxon>
        <taxon>Arthropoda</taxon>
        <taxon>Hexapoda</taxon>
        <taxon>Insecta</taxon>
        <taxon>Pterygota</taxon>
        <taxon>Neoptera</taxon>
        <taxon>Endopterygota</taxon>
        <taxon>Coleoptera</taxon>
        <taxon>Polyphaga</taxon>
        <taxon>Staphyliniformia</taxon>
        <taxon>Silphidae</taxon>
        <taxon>Nicrophorinae</taxon>
        <taxon>Nicrophorus</taxon>
    </lineage>
</organism>
<evidence type="ECO:0000259" key="2">
    <source>
        <dbReference type="PROSITE" id="PS50211"/>
    </source>
</evidence>
<dbReference type="Proteomes" id="UP000695000">
    <property type="component" value="Unplaced"/>
</dbReference>
<evidence type="ECO:0000256" key="1">
    <source>
        <dbReference type="ARBA" id="ARBA00007159"/>
    </source>
</evidence>
<dbReference type="InterPro" id="IPR037516">
    <property type="entry name" value="Tripartite_DENN"/>
</dbReference>
<evidence type="ECO:0000313" key="3">
    <source>
        <dbReference type="Proteomes" id="UP000695000"/>
    </source>
</evidence>
<dbReference type="PANTHER" id="PTHR13677">
    <property type="entry name" value="LD41638P"/>
    <property type="match status" value="1"/>
</dbReference>
<dbReference type="InterPro" id="IPR018307">
    <property type="entry name" value="ABL9/DENND6_dom"/>
</dbReference>
<dbReference type="PANTHER" id="PTHR13677:SF0">
    <property type="entry name" value="LD41638P"/>
    <property type="match status" value="1"/>
</dbReference>
<dbReference type="InterPro" id="IPR024224">
    <property type="entry name" value="DENND6"/>
</dbReference>
<gene>
    <name evidence="4" type="primary">LOC108556745</name>
</gene>
<proteinExistence type="inferred from homology"/>
<dbReference type="PROSITE" id="PS50211">
    <property type="entry name" value="DENN"/>
    <property type="match status" value="1"/>
</dbReference>
<sequence>MSNIKEDQANFTNGFYLETHKRWEKFSNWIHCICVVTFDLELGQALESIYPPHVTLTKQETLNICYLAFPDSNSGCMGDTNFIVRLQSCPSKAVLSNVHTAYNSKCPPALQINPAYYWGYVYFRQVKDIKLPRGYFQKSVVILSRLPFNNLFTKIISVIAPEYFDNGNLSLEAACYNIDQWPTPVPGLTLSLPLLGSVFQTFIPHQRNSTSLILQLAGLNEVATSSENQIQASVEDLNLFDIFQPVLSHIDMLWELVITAEPLIVMASSPNHCSLMVLALTRIISPLKFCADHRTYFTIHDSDFKQFTNKVHGTPPVILGVTNPFFAKTLHHWPHTVRLGEDYGQYQKYKLKKNGNSKIFDSTPGVYSSYKPFLQKDKTMIKNLISGINTKRPFEVQSALLKKHLLELTHSFMIPLERYIASLMPLLKNISPFRAAPTPLPFNPDDFFAMLETAGPQLTTGIKGDWVGLYKKFFRSPNFNGWFNNRYTELALKLQALQLQALSDADLKLWVQGKPEVEIVDMVLKIKNKIKKCEQHDIPVSHTIKEQLEQRLQDIISSLPDDLKNILQTS</sequence>